<dbReference type="AlphaFoldDB" id="W2SCN9"/>
<dbReference type="RefSeq" id="XP_008711077.1">
    <property type="nucleotide sequence ID" value="XM_008712855.1"/>
</dbReference>
<evidence type="ECO:0000313" key="5">
    <source>
        <dbReference type="EMBL" id="ETN46365.1"/>
    </source>
</evidence>
<dbReference type="GeneID" id="19967888"/>
<comment type="similarity">
    <text evidence="1">Belongs to the RMD1/sif2 family.</text>
</comment>
<dbReference type="PANTHER" id="PTHR16255">
    <property type="entry name" value="REQUIRED FOR MEIOTIC NUCLEAR DIVISION PROTEIN 1 HOMOLOG"/>
    <property type="match status" value="1"/>
</dbReference>
<dbReference type="EMBL" id="KB822711">
    <property type="protein sequence ID" value="ETN46365.1"/>
    <property type="molecule type" value="Genomic_DNA"/>
</dbReference>
<evidence type="ECO:0000256" key="2">
    <source>
        <dbReference type="SAM" id="MobiDB-lite"/>
    </source>
</evidence>
<evidence type="ECO:0000259" key="4">
    <source>
        <dbReference type="Pfam" id="PF02582"/>
    </source>
</evidence>
<feature type="domain" description="DUF155" evidence="4">
    <location>
        <begin position="287"/>
        <end position="475"/>
    </location>
</feature>
<feature type="region of interest" description="Disordered" evidence="2">
    <location>
        <begin position="228"/>
        <end position="276"/>
    </location>
</feature>
<protein>
    <recommendedName>
        <fullName evidence="4">DUF155 domain-containing protein</fullName>
    </recommendedName>
</protein>
<dbReference type="HOGENOM" id="CLU_011220_3_0_1"/>
<keyword evidence="3" id="KW-1133">Transmembrane helix</keyword>
<feature type="region of interest" description="Disordered" evidence="2">
    <location>
        <begin position="42"/>
        <end position="131"/>
    </location>
</feature>
<dbReference type="Proteomes" id="UP000030752">
    <property type="component" value="Unassembled WGS sequence"/>
</dbReference>
<name>W2SCN9_CYPE1</name>
<keyword evidence="3" id="KW-0472">Membrane</keyword>
<accession>W2SCN9</accession>
<dbReference type="FunCoup" id="W2SCN9">
    <property type="interactions" value="189"/>
</dbReference>
<organism evidence="5 6">
    <name type="scientific">Cyphellophora europaea (strain CBS 101466)</name>
    <name type="common">Phialophora europaea</name>
    <dbReference type="NCBI Taxonomy" id="1220924"/>
    <lineage>
        <taxon>Eukaryota</taxon>
        <taxon>Fungi</taxon>
        <taxon>Dikarya</taxon>
        <taxon>Ascomycota</taxon>
        <taxon>Pezizomycotina</taxon>
        <taxon>Eurotiomycetes</taxon>
        <taxon>Chaetothyriomycetidae</taxon>
        <taxon>Chaetothyriales</taxon>
        <taxon>Cyphellophoraceae</taxon>
        <taxon>Cyphellophora</taxon>
    </lineage>
</organism>
<dbReference type="Pfam" id="PF02582">
    <property type="entry name" value="DUF155"/>
    <property type="match status" value="1"/>
</dbReference>
<proteinExistence type="inferred from homology"/>
<evidence type="ECO:0000313" key="6">
    <source>
        <dbReference type="Proteomes" id="UP000030752"/>
    </source>
</evidence>
<dbReference type="InterPro" id="IPR003734">
    <property type="entry name" value="DUF155"/>
</dbReference>
<evidence type="ECO:0000256" key="1">
    <source>
        <dbReference type="ARBA" id="ARBA00008306"/>
    </source>
</evidence>
<keyword evidence="3" id="KW-0812">Transmembrane</keyword>
<dbReference type="InParanoid" id="W2SCN9"/>
<feature type="transmembrane region" description="Helical" evidence="3">
    <location>
        <begin position="500"/>
        <end position="521"/>
    </location>
</feature>
<reference evidence="5 6" key="1">
    <citation type="submission" date="2013-03" db="EMBL/GenBank/DDBJ databases">
        <title>The Genome Sequence of Phialophora europaea CBS 101466.</title>
        <authorList>
            <consortium name="The Broad Institute Genomics Platform"/>
            <person name="Cuomo C."/>
            <person name="de Hoog S."/>
            <person name="Gorbushina A."/>
            <person name="Walker B."/>
            <person name="Young S.K."/>
            <person name="Zeng Q."/>
            <person name="Gargeya S."/>
            <person name="Fitzgerald M."/>
            <person name="Haas B."/>
            <person name="Abouelleil A."/>
            <person name="Allen A.W."/>
            <person name="Alvarado L."/>
            <person name="Arachchi H.M."/>
            <person name="Berlin A.M."/>
            <person name="Chapman S.B."/>
            <person name="Gainer-Dewar J."/>
            <person name="Goldberg J."/>
            <person name="Griggs A."/>
            <person name="Gujja S."/>
            <person name="Hansen M."/>
            <person name="Howarth C."/>
            <person name="Imamovic A."/>
            <person name="Ireland A."/>
            <person name="Larimer J."/>
            <person name="McCowan C."/>
            <person name="Murphy C."/>
            <person name="Pearson M."/>
            <person name="Poon T.W."/>
            <person name="Priest M."/>
            <person name="Roberts A."/>
            <person name="Saif S."/>
            <person name="Shea T."/>
            <person name="Sisk P."/>
            <person name="Sykes S."/>
            <person name="Wortman J."/>
            <person name="Nusbaum C."/>
            <person name="Birren B."/>
        </authorList>
    </citation>
    <scope>NUCLEOTIDE SEQUENCE [LARGE SCALE GENOMIC DNA]</scope>
    <source>
        <strain evidence="5 6">CBS 101466</strain>
    </source>
</reference>
<dbReference type="OrthoDB" id="18302at2759"/>
<dbReference type="InterPro" id="IPR051624">
    <property type="entry name" value="RMD1/Sad1-interacting"/>
</dbReference>
<feature type="compositionally biased region" description="Basic and acidic residues" evidence="2">
    <location>
        <begin position="103"/>
        <end position="131"/>
    </location>
</feature>
<dbReference type="eggNOG" id="KOG2861">
    <property type="taxonomic scope" value="Eukaryota"/>
</dbReference>
<keyword evidence="6" id="KW-1185">Reference proteome</keyword>
<dbReference type="VEuPathDB" id="FungiDB:HMPREF1541_00549"/>
<sequence>MEVGIEAQLLQVRDPSEARPGAPRRQTSRFVTVDSVLYNASDIPSAQRRMPERPRVYRTGSGRPADPRLTGRWAPPHIPSRTTKTSEKLVLLPETLEEEDEKGEFGKDTEAGPPKDDEEYRRPGRDNVKSYAERLPKARRTEKELPRVTAYCTAQAYRLQSTATFVRQRHSARSKLYDDCLYCAYHLPLLPGIEGYRLRSSPPFKSAKGVNLLDEAIERSEQRDWRGSYYEEEEHSVRGNEGHEALDAEGRPLTNGHRRGSNQSNSSNRSASPGPNASADAYRFAEMFVLGYGVVVFWNFTERQEKDVLADLTFSTIIDPKTNLATPATLVTNPLDEEDFETEEFHFEYNNEILRPRVYNDMITLRTGDHMIKLAISHAIAQSTKLSFFEETMATQMEDAKDVPGRLAKTGELGMKREEVIKLLGGLFRSRVDVNLSSNVLDIPNFLWDSEPTLQPLYTAVREYLEIKPRIQVLNERCKVFLDLAEVLSDFVSDDKMSRITWIIIVLIAISILVTCSEVFLRFGLLSSTRGNAAAGKALEAARTLPMITDLG</sequence>
<feature type="compositionally biased region" description="Basic and acidic residues" evidence="2">
    <location>
        <begin position="235"/>
        <end position="250"/>
    </location>
</feature>
<evidence type="ECO:0000256" key="3">
    <source>
        <dbReference type="SAM" id="Phobius"/>
    </source>
</evidence>
<dbReference type="GO" id="GO:0005739">
    <property type="term" value="C:mitochondrion"/>
    <property type="evidence" value="ECO:0007669"/>
    <property type="project" value="UniProtKB-ARBA"/>
</dbReference>
<gene>
    <name evidence="5" type="ORF">HMPREF1541_00549</name>
</gene>
<dbReference type="PANTHER" id="PTHR16255:SF4">
    <property type="entry name" value="SPORULATION PROTEIN RMD8"/>
    <property type="match status" value="1"/>
</dbReference>
<feature type="region of interest" description="Disordered" evidence="2">
    <location>
        <begin position="1"/>
        <end position="28"/>
    </location>
</feature>
<feature type="compositionally biased region" description="Low complexity" evidence="2">
    <location>
        <begin position="261"/>
        <end position="276"/>
    </location>
</feature>